<comment type="caution">
    <text evidence="1">The sequence shown here is derived from an EMBL/GenBank/DDBJ whole genome shotgun (WGS) entry which is preliminary data.</text>
</comment>
<evidence type="ECO:0000313" key="1">
    <source>
        <dbReference type="EMBL" id="GGM95852.1"/>
    </source>
</evidence>
<evidence type="ECO:0000313" key="2">
    <source>
        <dbReference type="Proteomes" id="UP000632339"/>
    </source>
</evidence>
<dbReference type="EMBL" id="BMLI01000001">
    <property type="protein sequence ID" value="GGM95852.1"/>
    <property type="molecule type" value="Genomic_DNA"/>
</dbReference>
<dbReference type="Proteomes" id="UP000632339">
    <property type="component" value="Unassembled WGS sequence"/>
</dbReference>
<gene>
    <name evidence="1" type="ORF">GCM10010967_31700</name>
</gene>
<sequence length="61" mass="6492">MKAGINHSLVRAQVFARVEQGGAYAWKPMSATAGIVADNDTRLPAGRDGIGPRLRWPGSCI</sequence>
<organism evidence="1 2">
    <name type="scientific">Dyadobacter beijingensis</name>
    <dbReference type="NCBI Taxonomy" id="365489"/>
    <lineage>
        <taxon>Bacteria</taxon>
        <taxon>Pseudomonadati</taxon>
        <taxon>Bacteroidota</taxon>
        <taxon>Cytophagia</taxon>
        <taxon>Cytophagales</taxon>
        <taxon>Spirosomataceae</taxon>
        <taxon>Dyadobacter</taxon>
    </lineage>
</organism>
<reference evidence="2" key="1">
    <citation type="journal article" date="2019" name="Int. J. Syst. Evol. Microbiol.">
        <title>The Global Catalogue of Microorganisms (GCM) 10K type strain sequencing project: providing services to taxonomists for standard genome sequencing and annotation.</title>
        <authorList>
            <consortium name="The Broad Institute Genomics Platform"/>
            <consortium name="The Broad Institute Genome Sequencing Center for Infectious Disease"/>
            <person name="Wu L."/>
            <person name="Ma J."/>
        </authorList>
    </citation>
    <scope>NUCLEOTIDE SEQUENCE [LARGE SCALE GENOMIC DNA]</scope>
    <source>
        <strain evidence="2">CGMCC 1.6375</strain>
    </source>
</reference>
<name>A0ABQ2HZ39_9BACT</name>
<dbReference type="RefSeq" id="WP_188982601.1">
    <property type="nucleotide sequence ID" value="NZ_BMLI01000001.1"/>
</dbReference>
<accession>A0ABQ2HZ39</accession>
<protein>
    <submittedName>
        <fullName evidence="1">Uncharacterized protein</fullName>
    </submittedName>
</protein>
<proteinExistence type="predicted"/>
<keyword evidence="2" id="KW-1185">Reference proteome</keyword>